<evidence type="ECO:0000259" key="1">
    <source>
        <dbReference type="Pfam" id="PF07929"/>
    </source>
</evidence>
<feature type="domain" description="Plasmid pRiA4b Orf3-like" evidence="1">
    <location>
        <begin position="13"/>
        <end position="183"/>
    </location>
</feature>
<dbReference type="PANTHER" id="PTHR41878:SF1">
    <property type="entry name" value="TNPR PROTEIN"/>
    <property type="match status" value="1"/>
</dbReference>
<protein>
    <submittedName>
        <fullName evidence="2">Plasmid pRiA4b ORF-3 family protein</fullName>
    </submittedName>
</protein>
<evidence type="ECO:0000313" key="3">
    <source>
        <dbReference type="Proteomes" id="UP001596495"/>
    </source>
</evidence>
<dbReference type="Gene3D" id="3.10.290.30">
    <property type="entry name" value="MM3350-like"/>
    <property type="match status" value="1"/>
</dbReference>
<dbReference type="InterPro" id="IPR024047">
    <property type="entry name" value="MM3350-like_sf"/>
</dbReference>
<dbReference type="InterPro" id="IPR012912">
    <property type="entry name" value="Plasmid_pRiA4b_Orf3-like"/>
</dbReference>
<dbReference type="Proteomes" id="UP001596495">
    <property type="component" value="Unassembled WGS sequence"/>
</dbReference>
<dbReference type="PANTHER" id="PTHR41878">
    <property type="entry name" value="LEXA REPRESSOR-RELATED"/>
    <property type="match status" value="1"/>
</dbReference>
<gene>
    <name evidence="2" type="ORF">ACFQNJ_01215</name>
</gene>
<dbReference type="SUPFAM" id="SSF159941">
    <property type="entry name" value="MM3350-like"/>
    <property type="match status" value="1"/>
</dbReference>
<dbReference type="Pfam" id="PF07929">
    <property type="entry name" value="PRiA4_ORF3"/>
    <property type="match status" value="1"/>
</dbReference>
<proteinExistence type="predicted"/>
<comment type="caution">
    <text evidence="2">The sequence shown here is derived from an EMBL/GenBank/DDBJ whole genome shotgun (WGS) entry which is preliminary data.</text>
</comment>
<keyword evidence="3" id="KW-1185">Reference proteome</keyword>
<sequence>MSNKFQRVQVHTVYQLRIELQHIEPLIWRRILVPNTLKLSKLDRVVQAVMGWTNSHLHDWHIGSQHYGVPDEEWIGNSAMLDERKFTIGQVLGELVKTFAYSYDFGDGWDHRITVEKHLPVQEGRNDWPMCLAGENACPPEDVGGPPGYMNFLQAMRDPNHEQHADYWRWWGGPFDQNTFSINAANMAIRKLR</sequence>
<name>A0ABW2R3R7_9BURK</name>
<evidence type="ECO:0000313" key="2">
    <source>
        <dbReference type="EMBL" id="MFC7433124.1"/>
    </source>
</evidence>
<reference evidence="3" key="1">
    <citation type="journal article" date="2019" name="Int. J. Syst. Evol. Microbiol.">
        <title>The Global Catalogue of Microorganisms (GCM) 10K type strain sequencing project: providing services to taxonomists for standard genome sequencing and annotation.</title>
        <authorList>
            <consortium name="The Broad Institute Genomics Platform"/>
            <consortium name="The Broad Institute Genome Sequencing Center for Infectious Disease"/>
            <person name="Wu L."/>
            <person name="Ma J."/>
        </authorList>
    </citation>
    <scope>NUCLEOTIDE SEQUENCE [LARGE SCALE GENOMIC DNA]</scope>
    <source>
        <strain evidence="3">CCUG 54518</strain>
    </source>
</reference>
<organism evidence="2 3">
    <name type="scientific">Hydrogenophaga bisanensis</name>
    <dbReference type="NCBI Taxonomy" id="439611"/>
    <lineage>
        <taxon>Bacteria</taxon>
        <taxon>Pseudomonadati</taxon>
        <taxon>Pseudomonadota</taxon>
        <taxon>Betaproteobacteria</taxon>
        <taxon>Burkholderiales</taxon>
        <taxon>Comamonadaceae</taxon>
        <taxon>Hydrogenophaga</taxon>
    </lineage>
</organism>
<dbReference type="EMBL" id="JBHTBX010000001">
    <property type="protein sequence ID" value="MFC7433124.1"/>
    <property type="molecule type" value="Genomic_DNA"/>
</dbReference>
<accession>A0ABW2R3R7</accession>
<dbReference type="RefSeq" id="WP_382253204.1">
    <property type="nucleotide sequence ID" value="NZ_JBHTBX010000001.1"/>
</dbReference>